<accession>W5TLZ5</accession>
<protein>
    <submittedName>
        <fullName evidence="2">Uncharacterized protein</fullName>
    </submittedName>
</protein>
<dbReference type="Proteomes" id="UP000019150">
    <property type="component" value="Chromosome"/>
</dbReference>
<reference evidence="2 3" key="1">
    <citation type="journal article" date="2014" name="Appl. Environ. Microbiol.">
        <title>Insights into the Microbial Degradation of Rubber and Gutta-Percha by Analysis of the Complete Genome of Nocardia nova SH22a.</title>
        <authorList>
            <person name="Luo Q."/>
            <person name="Hiessl S."/>
            <person name="Poehlein A."/>
            <person name="Daniel R."/>
            <person name="Steinbuchel A."/>
        </authorList>
    </citation>
    <scope>NUCLEOTIDE SEQUENCE [LARGE SCALE GENOMIC DNA]</scope>
    <source>
        <strain evidence="2">SH22a</strain>
    </source>
</reference>
<sequence length="315" mass="34648">MSEVEKPNSEKPSTSRKSGRRQPIAQTYFDRLAANGEIPPDADSQRGREAFRALRTLLATHYQLSVDTADYRTALPTADQERFRAALAGTVLDRLGDIDTAQAGRTVTALSVGTNALRDDADRFRAAFDDLIADYLTTGRYHESHEAFVTTALLFEQFLYAMADSTTTQHDVLDDAVSSNTRILATLGRGLAYYAEHIAQLPDSSFDNIARVMHEHAEPQHIGRIVTALLTVYNRIAAREPHALPEAARRILSGLDPEVVRESVGTARGAIRAGLEANPHLARVLTGAIGQLSWTVVKSCVRSFRRSPQASRPLR</sequence>
<dbReference type="PATRIC" id="fig|1415166.3.peg.5364"/>
<gene>
    <name evidence="2" type="ORF">NONO_c52040</name>
</gene>
<evidence type="ECO:0000313" key="3">
    <source>
        <dbReference type="Proteomes" id="UP000019150"/>
    </source>
</evidence>
<feature type="region of interest" description="Disordered" evidence="1">
    <location>
        <begin position="1"/>
        <end position="24"/>
    </location>
</feature>
<keyword evidence="3" id="KW-1185">Reference proteome</keyword>
<dbReference type="AlphaFoldDB" id="W5TLZ5"/>
<name>W5TLZ5_9NOCA</name>
<dbReference type="RefSeq" id="WP_148306953.1">
    <property type="nucleotide sequence ID" value="NZ_CP006850.1"/>
</dbReference>
<dbReference type="EMBL" id="CP006850">
    <property type="protein sequence ID" value="AHH19988.1"/>
    <property type="molecule type" value="Genomic_DNA"/>
</dbReference>
<organism evidence="2 3">
    <name type="scientific">Nocardia nova SH22a</name>
    <dbReference type="NCBI Taxonomy" id="1415166"/>
    <lineage>
        <taxon>Bacteria</taxon>
        <taxon>Bacillati</taxon>
        <taxon>Actinomycetota</taxon>
        <taxon>Actinomycetes</taxon>
        <taxon>Mycobacteriales</taxon>
        <taxon>Nocardiaceae</taxon>
        <taxon>Nocardia</taxon>
    </lineage>
</organism>
<evidence type="ECO:0000313" key="2">
    <source>
        <dbReference type="EMBL" id="AHH19988.1"/>
    </source>
</evidence>
<evidence type="ECO:0000256" key="1">
    <source>
        <dbReference type="SAM" id="MobiDB-lite"/>
    </source>
</evidence>
<proteinExistence type="predicted"/>
<dbReference type="KEGG" id="nno:NONO_c52040"/>
<dbReference type="HOGENOM" id="CLU_882319_0_0_11"/>